<dbReference type="OrthoDB" id="4508307at2759"/>
<dbReference type="AlphaFoldDB" id="A0A1Q5SS74"/>
<comment type="caution">
    <text evidence="1">The sequence shown here is derived from an EMBL/GenBank/DDBJ whole genome shotgun (WGS) entry which is preliminary data.</text>
</comment>
<organism evidence="1 2">
    <name type="scientific">Penicillium subrubescens</name>
    <dbReference type="NCBI Taxonomy" id="1316194"/>
    <lineage>
        <taxon>Eukaryota</taxon>
        <taxon>Fungi</taxon>
        <taxon>Dikarya</taxon>
        <taxon>Ascomycota</taxon>
        <taxon>Pezizomycotina</taxon>
        <taxon>Eurotiomycetes</taxon>
        <taxon>Eurotiomycetidae</taxon>
        <taxon>Eurotiales</taxon>
        <taxon>Aspergillaceae</taxon>
        <taxon>Penicillium</taxon>
    </lineage>
</organism>
<reference evidence="1 2" key="1">
    <citation type="submission" date="2016-10" db="EMBL/GenBank/DDBJ databases">
        <title>Genome sequence of the ascomycete fungus Penicillium subrubescens.</title>
        <authorList>
            <person name="De Vries R.P."/>
            <person name="Peng M."/>
            <person name="Dilokpimol A."/>
            <person name="Hilden K."/>
            <person name="Makela M.R."/>
            <person name="Grigoriev I."/>
            <person name="Riley R."/>
            <person name="Granchi Z."/>
        </authorList>
    </citation>
    <scope>NUCLEOTIDE SEQUENCE [LARGE SCALE GENOMIC DNA]</scope>
    <source>
        <strain evidence="1 2">CBS 132785</strain>
    </source>
</reference>
<dbReference type="EMBL" id="MNBE01000756">
    <property type="protein sequence ID" value="OKO90844.1"/>
    <property type="molecule type" value="Genomic_DNA"/>
</dbReference>
<evidence type="ECO:0000313" key="1">
    <source>
        <dbReference type="EMBL" id="OKO90844.1"/>
    </source>
</evidence>
<accession>A0A1Q5SS74</accession>
<gene>
    <name evidence="1" type="ORF">PENSUB_13145</name>
</gene>
<dbReference type="Proteomes" id="UP000186955">
    <property type="component" value="Unassembled WGS sequence"/>
</dbReference>
<proteinExistence type="predicted"/>
<evidence type="ECO:0000313" key="2">
    <source>
        <dbReference type="Proteomes" id="UP000186955"/>
    </source>
</evidence>
<sequence length="99" mass="11789">MCFFVGYFYDECRHVRFALHLFCDALFAQLQRINDAEQRELFWLPFDPDLPDCEPYCLFNEDGFPFSSDEPGTGNALWWVFNLSEACPECERIREMWGL</sequence>
<protein>
    <submittedName>
        <fullName evidence="1">Uncharacterized protein</fullName>
    </submittedName>
</protein>
<keyword evidence="2" id="KW-1185">Reference proteome</keyword>
<name>A0A1Q5SS74_9EURO</name>